<organism evidence="2">
    <name type="scientific">Cladocopium goreaui</name>
    <dbReference type="NCBI Taxonomy" id="2562237"/>
    <lineage>
        <taxon>Eukaryota</taxon>
        <taxon>Sar</taxon>
        <taxon>Alveolata</taxon>
        <taxon>Dinophyceae</taxon>
        <taxon>Suessiales</taxon>
        <taxon>Symbiodiniaceae</taxon>
        <taxon>Cladocopium</taxon>
    </lineage>
</organism>
<feature type="transmembrane region" description="Helical" evidence="1">
    <location>
        <begin position="116"/>
        <end position="134"/>
    </location>
</feature>
<dbReference type="OrthoDB" id="432956at2759"/>
<gene>
    <name evidence="2" type="ORF">C1SCF055_LOCUS42582</name>
</gene>
<feature type="transmembrane region" description="Helical" evidence="1">
    <location>
        <begin position="20"/>
        <end position="38"/>
    </location>
</feature>
<keyword evidence="1" id="KW-1133">Transmembrane helix</keyword>
<evidence type="ECO:0000256" key="1">
    <source>
        <dbReference type="SAM" id="Phobius"/>
    </source>
</evidence>
<keyword evidence="5" id="KW-1185">Reference proteome</keyword>
<feature type="transmembrane region" description="Helical" evidence="1">
    <location>
        <begin position="197"/>
        <end position="215"/>
    </location>
</feature>
<keyword evidence="1" id="KW-0472">Membrane</keyword>
<keyword evidence="4" id="KW-0645">Protease</keyword>
<dbReference type="EMBL" id="CAMXCT030006667">
    <property type="protein sequence ID" value="CAL4805290.1"/>
    <property type="molecule type" value="Genomic_DNA"/>
</dbReference>
<dbReference type="Proteomes" id="UP001152797">
    <property type="component" value="Unassembled WGS sequence"/>
</dbReference>
<dbReference type="GO" id="GO:0008237">
    <property type="term" value="F:metallopeptidase activity"/>
    <property type="evidence" value="ECO:0007669"/>
    <property type="project" value="UniProtKB-KW"/>
</dbReference>
<evidence type="ECO:0000313" key="2">
    <source>
        <dbReference type="EMBL" id="CAI4017978.1"/>
    </source>
</evidence>
<dbReference type="EMBL" id="CAMXCT020006667">
    <property type="protein sequence ID" value="CAL1171353.1"/>
    <property type="molecule type" value="Genomic_DNA"/>
</dbReference>
<keyword evidence="1" id="KW-0812">Transmembrane</keyword>
<feature type="transmembrane region" description="Helical" evidence="1">
    <location>
        <begin position="222"/>
        <end position="239"/>
    </location>
</feature>
<keyword evidence="4" id="KW-0378">Hydrolase</keyword>
<evidence type="ECO:0000313" key="4">
    <source>
        <dbReference type="EMBL" id="CAL4805290.1"/>
    </source>
</evidence>
<evidence type="ECO:0000313" key="3">
    <source>
        <dbReference type="EMBL" id="CAL1171353.1"/>
    </source>
</evidence>
<accession>A0A9P1M3A0</accession>
<sequence>MGCFTLGLRLLCFRNNHRRCFEFLATVTTGVLFLSRALKPPVVFIATSVVLWLLWAIFQCRRYGKGVLFLWGLRIDCPNLKYSFICPSIFAILAMVFICVGTVTQGHSIAVQNWRFWLVLVIYPFWGVFIQVLLQSMLMRHLNWFFTGSDEDGVLDSLGKSRAVCCDKNSCWYLWGSLLTIPSSSIAFLILHSSDGWLMAFHGVMGMVWVVEYWIHQNVLPLGLYHGLLGTMFYFWFMGRDPLNIMFSTSQIG</sequence>
<proteinExistence type="predicted"/>
<reference evidence="2" key="1">
    <citation type="submission" date="2022-10" db="EMBL/GenBank/DDBJ databases">
        <authorList>
            <person name="Chen Y."/>
            <person name="Dougan E. K."/>
            <person name="Chan C."/>
            <person name="Rhodes N."/>
            <person name="Thang M."/>
        </authorList>
    </citation>
    <scope>NUCLEOTIDE SEQUENCE</scope>
</reference>
<keyword evidence="4" id="KW-0482">Metalloprotease</keyword>
<reference evidence="3" key="2">
    <citation type="submission" date="2024-04" db="EMBL/GenBank/DDBJ databases">
        <authorList>
            <person name="Chen Y."/>
            <person name="Shah S."/>
            <person name="Dougan E. K."/>
            <person name="Thang M."/>
            <person name="Chan C."/>
        </authorList>
    </citation>
    <scope>NUCLEOTIDE SEQUENCE [LARGE SCALE GENOMIC DNA]</scope>
</reference>
<dbReference type="EMBL" id="CAMXCT010006667">
    <property type="protein sequence ID" value="CAI4017978.1"/>
    <property type="molecule type" value="Genomic_DNA"/>
</dbReference>
<feature type="transmembrane region" description="Helical" evidence="1">
    <location>
        <begin position="172"/>
        <end position="191"/>
    </location>
</feature>
<protein>
    <submittedName>
        <fullName evidence="4">CPBP family intramembrane metalloprotease</fullName>
    </submittedName>
</protein>
<feature type="transmembrane region" description="Helical" evidence="1">
    <location>
        <begin position="82"/>
        <end position="104"/>
    </location>
</feature>
<name>A0A9P1M3A0_9DINO</name>
<comment type="caution">
    <text evidence="2">The sequence shown here is derived from an EMBL/GenBank/DDBJ whole genome shotgun (WGS) entry which is preliminary data.</text>
</comment>
<dbReference type="AlphaFoldDB" id="A0A9P1M3A0"/>
<evidence type="ECO:0000313" key="5">
    <source>
        <dbReference type="Proteomes" id="UP001152797"/>
    </source>
</evidence>
<feature type="transmembrane region" description="Helical" evidence="1">
    <location>
        <begin position="44"/>
        <end position="61"/>
    </location>
</feature>